<organism evidence="1 2">
    <name type="scientific">Microscilla marina ATCC 23134</name>
    <dbReference type="NCBI Taxonomy" id="313606"/>
    <lineage>
        <taxon>Bacteria</taxon>
        <taxon>Pseudomonadati</taxon>
        <taxon>Bacteroidota</taxon>
        <taxon>Cytophagia</taxon>
        <taxon>Cytophagales</taxon>
        <taxon>Microscillaceae</taxon>
        <taxon>Microscilla</taxon>
    </lineage>
</organism>
<dbReference type="Proteomes" id="UP000004095">
    <property type="component" value="Unassembled WGS sequence"/>
</dbReference>
<accession>A1ZLR8</accession>
<reference evidence="1 2" key="1">
    <citation type="submission" date="2007-01" db="EMBL/GenBank/DDBJ databases">
        <authorList>
            <person name="Haygood M."/>
            <person name="Podell S."/>
            <person name="Anderson C."/>
            <person name="Hopkinson B."/>
            <person name="Roe K."/>
            <person name="Barbeau K."/>
            <person name="Gaasterland T."/>
            <person name="Ferriera S."/>
            <person name="Johnson J."/>
            <person name="Kravitz S."/>
            <person name="Beeson K."/>
            <person name="Sutton G."/>
            <person name="Rogers Y.-H."/>
            <person name="Friedman R."/>
            <person name="Frazier M."/>
            <person name="Venter J.C."/>
        </authorList>
    </citation>
    <scope>NUCLEOTIDE SEQUENCE [LARGE SCALE GENOMIC DNA]</scope>
    <source>
        <strain evidence="1 2">ATCC 23134</strain>
    </source>
</reference>
<evidence type="ECO:0000313" key="1">
    <source>
        <dbReference type="EMBL" id="EAY28821.1"/>
    </source>
</evidence>
<proteinExistence type="predicted"/>
<sequence length="43" mass="4854">MLMSKVVSIFIVIDNGLQKGNAHKKTSDKPFAKDFTGSFEYFL</sequence>
<evidence type="ECO:0000313" key="2">
    <source>
        <dbReference type="Proteomes" id="UP000004095"/>
    </source>
</evidence>
<gene>
    <name evidence="1" type="ORF">M23134_07919</name>
</gene>
<comment type="caution">
    <text evidence="1">The sequence shown here is derived from an EMBL/GenBank/DDBJ whole genome shotgun (WGS) entry which is preliminary data.</text>
</comment>
<dbReference type="EMBL" id="AAWS01000014">
    <property type="protein sequence ID" value="EAY28821.1"/>
    <property type="molecule type" value="Genomic_DNA"/>
</dbReference>
<dbReference type="AlphaFoldDB" id="A1ZLR8"/>
<protein>
    <submittedName>
        <fullName evidence="1">Uncharacterized protein</fullName>
    </submittedName>
</protein>
<name>A1ZLR8_MICM2</name>
<keyword evidence="2" id="KW-1185">Reference proteome</keyword>